<protein>
    <recommendedName>
        <fullName evidence="4">YLR297W-like protein</fullName>
    </recommendedName>
</protein>
<keyword evidence="1" id="KW-0812">Transmembrane</keyword>
<feature type="transmembrane region" description="Helical" evidence="1">
    <location>
        <begin position="77"/>
        <end position="105"/>
    </location>
</feature>
<organism evidence="2 3">
    <name type="scientific">Saccharomyces uvarum</name>
    <name type="common">Yeast</name>
    <name type="synonym">Saccharomyces bayanus var. uvarum</name>
    <dbReference type="NCBI Taxonomy" id="230603"/>
    <lineage>
        <taxon>Eukaryota</taxon>
        <taxon>Fungi</taxon>
        <taxon>Dikarya</taxon>
        <taxon>Ascomycota</taxon>
        <taxon>Saccharomycotina</taxon>
        <taxon>Saccharomycetes</taxon>
        <taxon>Saccharomycetales</taxon>
        <taxon>Saccharomycetaceae</taxon>
        <taxon>Saccharomyces</taxon>
    </lineage>
</organism>
<evidence type="ECO:0008006" key="4">
    <source>
        <dbReference type="Google" id="ProtNLM"/>
    </source>
</evidence>
<name>A0AA35NK36_SACUV</name>
<keyword evidence="1" id="KW-1133">Transmembrane helix</keyword>
<gene>
    <name evidence="2" type="primary">SUVC12G3330</name>
    <name evidence="2" type="ORF">SUVC_12G3330</name>
</gene>
<evidence type="ECO:0000256" key="1">
    <source>
        <dbReference type="SAM" id="Phobius"/>
    </source>
</evidence>
<evidence type="ECO:0000313" key="3">
    <source>
        <dbReference type="Proteomes" id="UP001162090"/>
    </source>
</evidence>
<accession>A0AA35NK36</accession>
<dbReference type="AlphaFoldDB" id="A0AA35NK36"/>
<keyword evidence="1" id="KW-0472">Membrane</keyword>
<proteinExistence type="predicted"/>
<dbReference type="EMBL" id="OX365923">
    <property type="protein sequence ID" value="CAI4047020.1"/>
    <property type="molecule type" value="Genomic_DNA"/>
</dbReference>
<reference evidence="2" key="1">
    <citation type="submission" date="2022-10" db="EMBL/GenBank/DDBJ databases">
        <authorList>
            <person name="Byrne P K."/>
        </authorList>
    </citation>
    <scope>NUCLEOTIDE SEQUENCE</scope>
    <source>
        <strain evidence="2">CBS7001</strain>
    </source>
</reference>
<sequence length="130" mass="14310">MVEGDFVNEQTNMVSLSSNFLCAEHHSAKPSIGDEIFKLLLKILNSDETVDQGVHTHVAGAPDLSDFGFENEQLENILAVLIISFIMVVVGVLLLGLIGMIFISFRSTSSNDKKLQCDDEEKQVLARNQS</sequence>
<evidence type="ECO:0000313" key="2">
    <source>
        <dbReference type="EMBL" id="CAI4047020.1"/>
    </source>
</evidence>
<dbReference type="Proteomes" id="UP001162090">
    <property type="component" value="Chromosome 12"/>
</dbReference>